<dbReference type="PANTHER" id="PTHR33713">
    <property type="entry name" value="ANTITOXIN YAFN-RELATED"/>
    <property type="match status" value="1"/>
</dbReference>
<sequence length="96" mass="10414">MYMTTLSLADARANLSKLVESARTTHERFDVTKNGDRVAVLLSADDYDALLETVDVLSRPDEIDAIRRGLAELEAGDVFSAAEVRAAMSARGRLSA</sequence>
<dbReference type="InterPro" id="IPR051405">
    <property type="entry name" value="phD/YefM_antitoxin"/>
</dbReference>
<dbReference type="SUPFAM" id="SSF143120">
    <property type="entry name" value="YefM-like"/>
    <property type="match status" value="1"/>
</dbReference>
<evidence type="ECO:0000313" key="3">
    <source>
        <dbReference type="EMBL" id="KTS10071.1"/>
    </source>
</evidence>
<name>A0A147F647_MICTE</name>
<comment type="similarity">
    <text evidence="1 2">Belongs to the phD/YefM antitoxin family.</text>
</comment>
<dbReference type="InterPro" id="IPR036165">
    <property type="entry name" value="YefM-like_sf"/>
</dbReference>
<accession>A0A147F647</accession>
<dbReference type="Pfam" id="PF02604">
    <property type="entry name" value="PhdYeFM_antitox"/>
    <property type="match status" value="1"/>
</dbReference>
<dbReference type="InterPro" id="IPR006442">
    <property type="entry name" value="Antitoxin_Phd/YefM"/>
</dbReference>
<gene>
    <name evidence="3" type="ORF">RSA3_12075</name>
</gene>
<dbReference type="Gene3D" id="3.40.1620.10">
    <property type="entry name" value="YefM-like domain"/>
    <property type="match status" value="1"/>
</dbReference>
<evidence type="ECO:0000313" key="4">
    <source>
        <dbReference type="Proteomes" id="UP000072189"/>
    </source>
</evidence>
<comment type="caution">
    <text evidence="3">The sequence shown here is derived from an EMBL/GenBank/DDBJ whole genome shotgun (WGS) entry which is preliminary data.</text>
</comment>
<proteinExistence type="inferred from homology"/>
<comment type="function">
    <text evidence="2">Antitoxin component of a type II toxin-antitoxin (TA) system.</text>
</comment>
<dbReference type="Gene3D" id="1.10.1220.170">
    <property type="match status" value="1"/>
</dbReference>
<dbReference type="PANTHER" id="PTHR33713:SF10">
    <property type="entry name" value="ANTITOXIN YAFN"/>
    <property type="match status" value="1"/>
</dbReference>
<protein>
    <recommendedName>
        <fullName evidence="2">Antitoxin</fullName>
    </recommendedName>
</protein>
<dbReference type="NCBIfam" id="TIGR01552">
    <property type="entry name" value="phd_fam"/>
    <property type="match status" value="1"/>
</dbReference>
<dbReference type="PATRIC" id="fig|2033.7.peg.3203"/>
<organism evidence="3 4">
    <name type="scientific">Microbacterium testaceum</name>
    <name type="common">Aureobacterium testaceum</name>
    <name type="synonym">Brevibacterium testaceum</name>
    <dbReference type="NCBI Taxonomy" id="2033"/>
    <lineage>
        <taxon>Bacteria</taxon>
        <taxon>Bacillati</taxon>
        <taxon>Actinomycetota</taxon>
        <taxon>Actinomycetes</taxon>
        <taxon>Micrococcales</taxon>
        <taxon>Microbacteriaceae</taxon>
        <taxon>Microbacterium</taxon>
    </lineage>
</organism>
<dbReference type="AlphaFoldDB" id="A0A147F647"/>
<dbReference type="Proteomes" id="UP000072189">
    <property type="component" value="Unassembled WGS sequence"/>
</dbReference>
<dbReference type="EMBL" id="LDRV01000079">
    <property type="protein sequence ID" value="KTS10071.1"/>
    <property type="molecule type" value="Genomic_DNA"/>
</dbReference>
<evidence type="ECO:0000256" key="1">
    <source>
        <dbReference type="ARBA" id="ARBA00009981"/>
    </source>
</evidence>
<evidence type="ECO:0000256" key="2">
    <source>
        <dbReference type="RuleBase" id="RU362080"/>
    </source>
</evidence>
<reference evidence="3 4" key="1">
    <citation type="journal article" date="2016" name="Front. Microbiol.">
        <title>Genomic Resource of Rice Seed Associated Bacteria.</title>
        <authorList>
            <person name="Midha S."/>
            <person name="Bansal K."/>
            <person name="Sharma S."/>
            <person name="Kumar N."/>
            <person name="Patil P.P."/>
            <person name="Chaudhry V."/>
            <person name="Patil P.B."/>
        </authorList>
    </citation>
    <scope>NUCLEOTIDE SEQUENCE [LARGE SCALE GENOMIC DNA]</scope>
    <source>
        <strain evidence="3 4">RSA3</strain>
    </source>
</reference>